<feature type="domain" description="Methyltransferase small" evidence="6">
    <location>
        <begin position="157"/>
        <end position="318"/>
    </location>
</feature>
<dbReference type="Proteomes" id="UP000026249">
    <property type="component" value="Unassembled WGS sequence"/>
</dbReference>
<keyword evidence="5" id="KW-0949">S-adenosyl-L-methionine</keyword>
<keyword evidence="9" id="KW-1185">Reference proteome</keyword>
<protein>
    <submittedName>
        <fullName evidence="8">Uncharacterized protein</fullName>
    </submittedName>
</protein>
<dbReference type="Pfam" id="PF05175">
    <property type="entry name" value="MTS"/>
    <property type="match status" value="1"/>
</dbReference>
<dbReference type="AlphaFoldDB" id="A0A037ZH64"/>
<dbReference type="GO" id="GO:0003676">
    <property type="term" value="F:nucleic acid binding"/>
    <property type="evidence" value="ECO:0007669"/>
    <property type="project" value="InterPro"/>
</dbReference>
<dbReference type="RefSeq" id="WP_035259953.1">
    <property type="nucleotide sequence ID" value="NZ_JFKE01000005.1"/>
</dbReference>
<evidence type="ECO:0000259" key="6">
    <source>
        <dbReference type="Pfam" id="PF05175"/>
    </source>
</evidence>
<evidence type="ECO:0000313" key="8">
    <source>
        <dbReference type="EMBL" id="KAJ54872.1"/>
    </source>
</evidence>
<dbReference type="InterPro" id="IPR013675">
    <property type="entry name" value="Mtase_sm_N"/>
</dbReference>
<evidence type="ECO:0000259" key="7">
    <source>
        <dbReference type="Pfam" id="PF08468"/>
    </source>
</evidence>
<accession>A0A037ZH64</accession>
<dbReference type="InterPro" id="IPR029063">
    <property type="entry name" value="SAM-dependent_MTases_sf"/>
</dbReference>
<dbReference type="SUPFAM" id="SSF53335">
    <property type="entry name" value="S-adenosyl-L-methionine-dependent methyltransferases"/>
    <property type="match status" value="1"/>
</dbReference>
<keyword evidence="2" id="KW-0698">rRNA processing</keyword>
<evidence type="ECO:0000256" key="1">
    <source>
        <dbReference type="ARBA" id="ARBA00022490"/>
    </source>
</evidence>
<evidence type="ECO:0000256" key="4">
    <source>
        <dbReference type="ARBA" id="ARBA00022679"/>
    </source>
</evidence>
<dbReference type="GO" id="GO:0008990">
    <property type="term" value="F:rRNA (guanine-N2-)-methyltransferase activity"/>
    <property type="evidence" value="ECO:0007669"/>
    <property type="project" value="InterPro"/>
</dbReference>
<dbReference type="EMBL" id="JFKE01000005">
    <property type="protein sequence ID" value="KAJ54872.1"/>
    <property type="molecule type" value="Genomic_DNA"/>
</dbReference>
<sequence>MSDPRLTLALQDAPLDEFARIAVFGPPADADLSALSAAQVAIVQPFKPDHDIWVARGFTASPQLPESADAAIVFLPRAKAEARHLVATALRLTCGGPVWIDGQKTDGIDSMLKPCRQRGQVGNVISKAHGKCFDLHAEPADFDDWIAGQTTLPSGHITAPGVFSADGVDPASALLADALPDGLKGTAADFGAGWGFLSGALMSKAPAITHLDLIEADHASLECARRNVTDPRAAFHWADATRPDPKARYDVIISNPPFHTSRAADPALGRAFLSAAARALAPSGQFWLVANRHLPYERDLATLFANVEERPGSPAFKLFVARRPIGNPRANAHK</sequence>
<gene>
    <name evidence="8" type="ORF">ACMU_14000</name>
</gene>
<dbReference type="InterPro" id="IPR002052">
    <property type="entry name" value="DNA_methylase_N6_adenine_CS"/>
</dbReference>
<dbReference type="PROSITE" id="PS00092">
    <property type="entry name" value="N6_MTASE"/>
    <property type="match status" value="1"/>
</dbReference>
<keyword evidence="4" id="KW-0808">Transferase</keyword>
<dbReference type="OrthoDB" id="9816072at2"/>
<proteinExistence type="predicted"/>
<dbReference type="PANTHER" id="PTHR47816:SF4">
    <property type="entry name" value="RIBOSOMAL RNA SMALL SUBUNIT METHYLTRANSFERASE C"/>
    <property type="match status" value="1"/>
</dbReference>
<dbReference type="CDD" id="cd02440">
    <property type="entry name" value="AdoMet_MTases"/>
    <property type="match status" value="1"/>
</dbReference>
<dbReference type="STRING" id="1454373.ACMU_14000"/>
<evidence type="ECO:0000313" key="9">
    <source>
        <dbReference type="Proteomes" id="UP000026249"/>
    </source>
</evidence>
<dbReference type="Pfam" id="PF08468">
    <property type="entry name" value="MTS_N"/>
    <property type="match status" value="1"/>
</dbReference>
<evidence type="ECO:0000256" key="2">
    <source>
        <dbReference type="ARBA" id="ARBA00022552"/>
    </source>
</evidence>
<reference evidence="8 9" key="1">
    <citation type="submission" date="2014-03" db="EMBL/GenBank/DDBJ databases">
        <title>Draft Genome Sequence of Actibacterium mucosum KCTC 23349, a Marine Alphaproteobacterium with Complex Ionic Requirements Isolated from Mediterranean Seawater at Malvarrosa Beach, Valencia, Spain.</title>
        <authorList>
            <person name="Arahal D.R."/>
            <person name="Shao Z."/>
            <person name="Lai Q."/>
            <person name="Pujalte M.J."/>
        </authorList>
    </citation>
    <scope>NUCLEOTIDE SEQUENCE [LARGE SCALE GENOMIC DNA]</scope>
    <source>
        <strain evidence="8 9">KCTC 23349</strain>
    </source>
</reference>
<feature type="domain" description="Methyltransferase small N-terminal" evidence="7">
    <location>
        <begin position="54"/>
        <end position="130"/>
    </location>
</feature>
<dbReference type="Gene3D" id="3.40.50.150">
    <property type="entry name" value="Vaccinia Virus protein VP39"/>
    <property type="match status" value="2"/>
</dbReference>
<comment type="caution">
    <text evidence="8">The sequence shown here is derived from an EMBL/GenBank/DDBJ whole genome shotgun (WGS) entry which is preliminary data.</text>
</comment>
<name>A0A037ZH64_9RHOB</name>
<evidence type="ECO:0000256" key="5">
    <source>
        <dbReference type="ARBA" id="ARBA00022691"/>
    </source>
</evidence>
<dbReference type="PANTHER" id="PTHR47816">
    <property type="entry name" value="RIBOSOMAL RNA SMALL SUBUNIT METHYLTRANSFERASE C"/>
    <property type="match status" value="1"/>
</dbReference>
<organism evidence="8 9">
    <name type="scientific">Actibacterium mucosum KCTC 23349</name>
    <dbReference type="NCBI Taxonomy" id="1454373"/>
    <lineage>
        <taxon>Bacteria</taxon>
        <taxon>Pseudomonadati</taxon>
        <taxon>Pseudomonadota</taxon>
        <taxon>Alphaproteobacteria</taxon>
        <taxon>Rhodobacterales</taxon>
        <taxon>Roseobacteraceae</taxon>
        <taxon>Actibacterium</taxon>
    </lineage>
</organism>
<keyword evidence="3" id="KW-0489">Methyltransferase</keyword>
<dbReference type="InterPro" id="IPR046977">
    <property type="entry name" value="RsmC/RlmG"/>
</dbReference>
<keyword evidence="1" id="KW-0963">Cytoplasm</keyword>
<dbReference type="InterPro" id="IPR007848">
    <property type="entry name" value="Small_mtfrase_dom"/>
</dbReference>
<evidence type="ECO:0000256" key="3">
    <source>
        <dbReference type="ARBA" id="ARBA00022603"/>
    </source>
</evidence>